<organism evidence="1 2">
    <name type="scientific">Mycena metata</name>
    <dbReference type="NCBI Taxonomy" id="1033252"/>
    <lineage>
        <taxon>Eukaryota</taxon>
        <taxon>Fungi</taxon>
        <taxon>Dikarya</taxon>
        <taxon>Basidiomycota</taxon>
        <taxon>Agaricomycotina</taxon>
        <taxon>Agaricomycetes</taxon>
        <taxon>Agaricomycetidae</taxon>
        <taxon>Agaricales</taxon>
        <taxon>Marasmiineae</taxon>
        <taxon>Mycenaceae</taxon>
        <taxon>Mycena</taxon>
    </lineage>
</organism>
<keyword evidence="2" id="KW-1185">Reference proteome</keyword>
<sequence length="180" mass="21227">MHISHLCRLLQPVRRPSLNHPVSRVGARSGLRLLCTPPTKENAAIDPIDPYRPDRFSPWPDPDYMRPVWNHWHQTTVPLPPDSGWSCQWGLWVHTSLLFDPKDPGFLELLLQGSGIRAREIEPLLYLDQWATEPLFIFAFRRRYFFFDGGGDRIWRIRGEFEGHDDFFRKRLNHPDFPIC</sequence>
<protein>
    <submittedName>
        <fullName evidence="1">Uncharacterized protein</fullName>
    </submittedName>
</protein>
<evidence type="ECO:0000313" key="1">
    <source>
        <dbReference type="EMBL" id="KAJ7724879.1"/>
    </source>
</evidence>
<proteinExistence type="predicted"/>
<dbReference type="EMBL" id="JARKIB010000198">
    <property type="protein sequence ID" value="KAJ7724879.1"/>
    <property type="molecule type" value="Genomic_DNA"/>
</dbReference>
<dbReference type="Proteomes" id="UP001215598">
    <property type="component" value="Unassembled WGS sequence"/>
</dbReference>
<dbReference type="AlphaFoldDB" id="A0AAD7HNS3"/>
<reference evidence="1" key="1">
    <citation type="submission" date="2023-03" db="EMBL/GenBank/DDBJ databases">
        <title>Massive genome expansion in bonnet fungi (Mycena s.s.) driven by repeated elements and novel gene families across ecological guilds.</title>
        <authorList>
            <consortium name="Lawrence Berkeley National Laboratory"/>
            <person name="Harder C.B."/>
            <person name="Miyauchi S."/>
            <person name="Viragh M."/>
            <person name="Kuo A."/>
            <person name="Thoen E."/>
            <person name="Andreopoulos B."/>
            <person name="Lu D."/>
            <person name="Skrede I."/>
            <person name="Drula E."/>
            <person name="Henrissat B."/>
            <person name="Morin E."/>
            <person name="Kohler A."/>
            <person name="Barry K."/>
            <person name="LaButti K."/>
            <person name="Morin E."/>
            <person name="Salamov A."/>
            <person name="Lipzen A."/>
            <person name="Mereny Z."/>
            <person name="Hegedus B."/>
            <person name="Baldrian P."/>
            <person name="Stursova M."/>
            <person name="Weitz H."/>
            <person name="Taylor A."/>
            <person name="Grigoriev I.V."/>
            <person name="Nagy L.G."/>
            <person name="Martin F."/>
            <person name="Kauserud H."/>
        </authorList>
    </citation>
    <scope>NUCLEOTIDE SEQUENCE</scope>
    <source>
        <strain evidence="1">CBHHK182m</strain>
    </source>
</reference>
<name>A0AAD7HNS3_9AGAR</name>
<comment type="caution">
    <text evidence="1">The sequence shown here is derived from an EMBL/GenBank/DDBJ whole genome shotgun (WGS) entry which is preliminary data.</text>
</comment>
<accession>A0AAD7HNS3</accession>
<evidence type="ECO:0000313" key="2">
    <source>
        <dbReference type="Proteomes" id="UP001215598"/>
    </source>
</evidence>
<gene>
    <name evidence="1" type="ORF">B0H16DRAFT_1736453</name>
</gene>